<dbReference type="NCBIfam" id="TIGR00125">
    <property type="entry name" value="cyt_tran_rel"/>
    <property type="match status" value="1"/>
</dbReference>
<keyword evidence="3 10" id="KW-0662">Pyridine nucleotide biosynthesis</keyword>
<evidence type="ECO:0000256" key="8">
    <source>
        <dbReference type="ARBA" id="ARBA00023027"/>
    </source>
</evidence>
<evidence type="ECO:0000256" key="6">
    <source>
        <dbReference type="ARBA" id="ARBA00022741"/>
    </source>
</evidence>
<comment type="pathway">
    <text evidence="2 10">Cofactor biosynthesis; NAD(+) biosynthesis; deamido-NAD(+) from nicotinate D-ribonucleotide: step 1/1.</text>
</comment>
<dbReference type="GO" id="GO:0005524">
    <property type="term" value="F:ATP binding"/>
    <property type="evidence" value="ECO:0007669"/>
    <property type="project" value="UniProtKB-KW"/>
</dbReference>
<keyword evidence="5 10" id="KW-0548">Nucleotidyltransferase</keyword>
<sequence length="190" mass="22181">MKRKIGILGGTFDPLHLGHLIIANEVLDRLGLDEVKFMPNHEPPHKDRNTGTTAENRLAMLERAIEGHPKFSIETIELNQAGRSYTYDTMKILKEKNPDNDYYFIIGADMVEYLPHWYNIEELVKLVQFVGTNRPHNKLESPYPVKFVEVPMIEISSSMIRDRIKRGMSIKYLLPDQVIRYIEENYLYES</sequence>
<dbReference type="FunFam" id="3.40.50.620:FF:000079">
    <property type="entry name" value="Probable nicotinate-nucleotide adenylyltransferase"/>
    <property type="match status" value="1"/>
</dbReference>
<dbReference type="NCBIfam" id="NF000841">
    <property type="entry name" value="PRK00071.1-4"/>
    <property type="match status" value="1"/>
</dbReference>
<evidence type="ECO:0000256" key="10">
    <source>
        <dbReference type="HAMAP-Rule" id="MF_00244"/>
    </source>
</evidence>
<evidence type="ECO:0000259" key="11">
    <source>
        <dbReference type="Pfam" id="PF01467"/>
    </source>
</evidence>
<organism evidence="12 13">
    <name type="scientific">Siminovitchia terrae</name>
    <name type="common">Bacillus terrae</name>
    <dbReference type="NCBI Taxonomy" id="1914933"/>
    <lineage>
        <taxon>Bacteria</taxon>
        <taxon>Bacillati</taxon>
        <taxon>Bacillota</taxon>
        <taxon>Bacilli</taxon>
        <taxon>Bacillales</taxon>
        <taxon>Bacillaceae</taxon>
        <taxon>Siminovitchia</taxon>
    </lineage>
</organism>
<dbReference type="SUPFAM" id="SSF52374">
    <property type="entry name" value="Nucleotidylyl transferase"/>
    <property type="match status" value="1"/>
</dbReference>
<dbReference type="RefSeq" id="WP_120114903.1">
    <property type="nucleotide sequence ID" value="NZ_BORI01000002.1"/>
</dbReference>
<feature type="domain" description="Cytidyltransferase-like" evidence="11">
    <location>
        <begin position="7"/>
        <end position="163"/>
    </location>
</feature>
<dbReference type="UniPathway" id="UPA00253">
    <property type="reaction ID" value="UER00332"/>
</dbReference>
<dbReference type="EMBL" id="QYTW02000001">
    <property type="protein sequence ID" value="RST61512.1"/>
    <property type="molecule type" value="Genomic_DNA"/>
</dbReference>
<dbReference type="InterPro" id="IPR014729">
    <property type="entry name" value="Rossmann-like_a/b/a_fold"/>
</dbReference>
<comment type="caution">
    <text evidence="12">The sequence shown here is derived from an EMBL/GenBank/DDBJ whole genome shotgun (WGS) entry which is preliminary data.</text>
</comment>
<protein>
    <recommendedName>
        <fullName evidence="10">Probable nicotinate-nucleotide adenylyltransferase</fullName>
        <ecNumber evidence="10">2.7.7.18</ecNumber>
    </recommendedName>
    <alternativeName>
        <fullName evidence="10">Deamido-NAD(+) diphosphorylase</fullName>
    </alternativeName>
    <alternativeName>
        <fullName evidence="10">Deamido-NAD(+) pyrophosphorylase</fullName>
    </alternativeName>
    <alternativeName>
        <fullName evidence="10">Nicotinate mononucleotide adenylyltransferase</fullName>
        <shortName evidence="10">NaMN adenylyltransferase</shortName>
    </alternativeName>
</protein>
<accession>A0A429XDU1</accession>
<dbReference type="NCBIfam" id="TIGR00482">
    <property type="entry name" value="nicotinate (nicotinamide) nucleotide adenylyltransferase"/>
    <property type="match status" value="1"/>
</dbReference>
<dbReference type="InterPro" id="IPR004821">
    <property type="entry name" value="Cyt_trans-like"/>
</dbReference>
<evidence type="ECO:0000256" key="3">
    <source>
        <dbReference type="ARBA" id="ARBA00022642"/>
    </source>
</evidence>
<evidence type="ECO:0000256" key="1">
    <source>
        <dbReference type="ARBA" id="ARBA00002324"/>
    </source>
</evidence>
<reference evidence="12 13" key="1">
    <citation type="submission" date="2018-12" db="EMBL/GenBank/DDBJ databases">
        <authorList>
            <person name="Sun L."/>
            <person name="Chen Z."/>
        </authorList>
    </citation>
    <scope>NUCLEOTIDE SEQUENCE [LARGE SCALE GENOMIC DNA]</scope>
    <source>
        <strain evidence="12 13">LMG 29736</strain>
    </source>
</reference>
<dbReference type="Gene3D" id="3.40.50.620">
    <property type="entry name" value="HUPs"/>
    <property type="match status" value="1"/>
</dbReference>
<dbReference type="OrthoDB" id="5295945at2"/>
<keyword evidence="8 10" id="KW-0520">NAD</keyword>
<evidence type="ECO:0000256" key="4">
    <source>
        <dbReference type="ARBA" id="ARBA00022679"/>
    </source>
</evidence>
<name>A0A429XDU1_SIMTE</name>
<evidence type="ECO:0000313" key="12">
    <source>
        <dbReference type="EMBL" id="RST61512.1"/>
    </source>
</evidence>
<dbReference type="HAMAP" id="MF_00244">
    <property type="entry name" value="NaMN_adenylyltr"/>
    <property type="match status" value="1"/>
</dbReference>
<comment type="catalytic activity">
    <reaction evidence="9 10">
        <text>nicotinate beta-D-ribonucleotide + ATP + H(+) = deamido-NAD(+) + diphosphate</text>
        <dbReference type="Rhea" id="RHEA:22860"/>
        <dbReference type="ChEBI" id="CHEBI:15378"/>
        <dbReference type="ChEBI" id="CHEBI:30616"/>
        <dbReference type="ChEBI" id="CHEBI:33019"/>
        <dbReference type="ChEBI" id="CHEBI:57502"/>
        <dbReference type="ChEBI" id="CHEBI:58437"/>
        <dbReference type="EC" id="2.7.7.18"/>
    </reaction>
</comment>
<dbReference type="EC" id="2.7.7.18" evidence="10"/>
<gene>
    <name evidence="10" type="primary">nadD</name>
    <name evidence="12" type="ORF">D5F11_001085</name>
</gene>
<dbReference type="PANTHER" id="PTHR39321">
    <property type="entry name" value="NICOTINATE-NUCLEOTIDE ADENYLYLTRANSFERASE-RELATED"/>
    <property type="match status" value="1"/>
</dbReference>
<dbReference type="GO" id="GO:0004515">
    <property type="term" value="F:nicotinate-nucleotide adenylyltransferase activity"/>
    <property type="evidence" value="ECO:0007669"/>
    <property type="project" value="UniProtKB-UniRule"/>
</dbReference>
<dbReference type="Pfam" id="PF01467">
    <property type="entry name" value="CTP_transf_like"/>
    <property type="match status" value="1"/>
</dbReference>
<dbReference type="Proteomes" id="UP000287296">
    <property type="component" value="Unassembled WGS sequence"/>
</dbReference>
<keyword evidence="4 10" id="KW-0808">Transferase</keyword>
<dbReference type="NCBIfam" id="NF000840">
    <property type="entry name" value="PRK00071.1-3"/>
    <property type="match status" value="1"/>
</dbReference>
<keyword evidence="6 10" id="KW-0547">Nucleotide-binding</keyword>
<comment type="function">
    <text evidence="1 10">Catalyzes the reversible adenylation of nicotinate mononucleotide (NaMN) to nicotinic acid adenine dinucleotide (NaAD).</text>
</comment>
<proteinExistence type="inferred from homology"/>
<dbReference type="GO" id="GO:0009435">
    <property type="term" value="P:NAD+ biosynthetic process"/>
    <property type="evidence" value="ECO:0007669"/>
    <property type="project" value="UniProtKB-UniRule"/>
</dbReference>
<comment type="similarity">
    <text evidence="10">Belongs to the NadD family.</text>
</comment>
<dbReference type="AlphaFoldDB" id="A0A429XDU1"/>
<dbReference type="InterPro" id="IPR005248">
    <property type="entry name" value="NadD/NMNAT"/>
</dbReference>
<evidence type="ECO:0000256" key="7">
    <source>
        <dbReference type="ARBA" id="ARBA00022840"/>
    </source>
</evidence>
<dbReference type="CDD" id="cd02165">
    <property type="entry name" value="NMNAT"/>
    <property type="match status" value="1"/>
</dbReference>
<evidence type="ECO:0000256" key="2">
    <source>
        <dbReference type="ARBA" id="ARBA00005019"/>
    </source>
</evidence>
<evidence type="ECO:0000256" key="5">
    <source>
        <dbReference type="ARBA" id="ARBA00022695"/>
    </source>
</evidence>
<evidence type="ECO:0000256" key="9">
    <source>
        <dbReference type="ARBA" id="ARBA00048721"/>
    </source>
</evidence>
<keyword evidence="7 10" id="KW-0067">ATP-binding</keyword>
<dbReference type="PANTHER" id="PTHR39321:SF3">
    <property type="entry name" value="PHOSPHOPANTETHEINE ADENYLYLTRANSFERASE"/>
    <property type="match status" value="1"/>
</dbReference>
<evidence type="ECO:0000313" key="13">
    <source>
        <dbReference type="Proteomes" id="UP000287296"/>
    </source>
</evidence>